<dbReference type="AlphaFoldDB" id="A0A166P4W2"/>
<dbReference type="Proteomes" id="UP000076489">
    <property type="component" value="Unassembled WGS sequence"/>
</dbReference>
<accession>A0A166P4W2</accession>
<name>A0A166P4W2_PSEFL</name>
<dbReference type="RefSeq" id="WP_063342658.1">
    <property type="nucleotide sequence ID" value="NZ_LUKJ01000003.1"/>
</dbReference>
<proteinExistence type="predicted"/>
<organism evidence="1 2">
    <name type="scientific">Pseudomonas fluorescens</name>
    <dbReference type="NCBI Taxonomy" id="294"/>
    <lineage>
        <taxon>Bacteria</taxon>
        <taxon>Pseudomonadati</taxon>
        <taxon>Pseudomonadota</taxon>
        <taxon>Gammaproteobacteria</taxon>
        <taxon>Pseudomonadales</taxon>
        <taxon>Pseudomonadaceae</taxon>
        <taxon>Pseudomonas</taxon>
    </lineage>
</organism>
<reference evidence="2" key="1">
    <citation type="submission" date="2016-03" db="EMBL/GenBank/DDBJ databases">
        <authorList>
            <person name="Ray J."/>
            <person name="Price M."/>
            <person name="Deutschbauer A."/>
        </authorList>
    </citation>
    <scope>NUCLEOTIDE SEQUENCE [LARGE SCALE GENOMIC DNA]</scope>
    <source>
        <strain evidence="2">FW300-N1B4</strain>
    </source>
</reference>
<sequence length="171" mass="18361">MNVIQELHQFEDGLRPAQPSAAHDWDGEKWVVDAAKVALLEQHETERLCAKVDAAADSARTALAGDPLKAMEYAQAAVDAQAFQDAGYPKKDVPLAVSAWVVKGRTAKQAAEQILSKAAQLSDNLLTLRTVRLKAKTQIRAHAAKGKIDLARSVGDEALLAIRELASGQAD</sequence>
<evidence type="ECO:0000313" key="1">
    <source>
        <dbReference type="EMBL" id="KZN18399.1"/>
    </source>
</evidence>
<reference evidence="1 2" key="2">
    <citation type="journal article" date="2018" name="Nature">
        <title>Mutant phenotypes for thousands of bacterial genes of unknown function.</title>
        <authorList>
            <person name="Price M.N."/>
            <person name="Wetmore K.M."/>
            <person name="Waters R.J."/>
            <person name="Callaghan M."/>
            <person name="Ray J."/>
            <person name="Liu H."/>
            <person name="Kuehl J.V."/>
            <person name="Melnyk R.A."/>
            <person name="Lamson J.S."/>
            <person name="Suh Y."/>
            <person name="Carlson H.K."/>
            <person name="Esquivel Z."/>
            <person name="Sadeeshkumar H."/>
            <person name="Chakraborty R."/>
            <person name="Zane G.M."/>
            <person name="Rubin B.E."/>
            <person name="Wall J.D."/>
            <person name="Visel A."/>
            <person name="Bristow J."/>
            <person name="Blow M.J."/>
            <person name="Arkin A.P."/>
            <person name="Deutschbauer A.M."/>
        </authorList>
    </citation>
    <scope>NUCLEOTIDE SEQUENCE [LARGE SCALE GENOMIC DNA]</scope>
    <source>
        <strain evidence="1 2">FW300-N1B4</strain>
    </source>
</reference>
<dbReference type="EMBL" id="LUKJ01000003">
    <property type="protein sequence ID" value="KZN18399.1"/>
    <property type="molecule type" value="Genomic_DNA"/>
</dbReference>
<gene>
    <name evidence="1" type="ORF">A1D17_20360</name>
</gene>
<protein>
    <submittedName>
        <fullName evidence="1">Phage tail protein</fullName>
    </submittedName>
</protein>
<dbReference type="OrthoDB" id="7028207at2"/>
<comment type="caution">
    <text evidence="1">The sequence shown here is derived from an EMBL/GenBank/DDBJ whole genome shotgun (WGS) entry which is preliminary data.</text>
</comment>
<evidence type="ECO:0000313" key="2">
    <source>
        <dbReference type="Proteomes" id="UP000076489"/>
    </source>
</evidence>